<evidence type="ECO:0000256" key="6">
    <source>
        <dbReference type="SAM" id="MobiDB-lite"/>
    </source>
</evidence>
<dbReference type="STRING" id="210143.A0A1R3J363"/>
<dbReference type="AlphaFoldDB" id="A0A1R3J363"/>
<dbReference type="OMA" id="HKLLIEW"/>
<keyword evidence="2 7" id="KW-0812">Transmembrane</keyword>
<dbReference type="PROSITE" id="PS51775">
    <property type="entry name" value="GTD_BINDING"/>
    <property type="match status" value="1"/>
</dbReference>
<evidence type="ECO:0000313" key="10">
    <source>
        <dbReference type="Proteomes" id="UP000188268"/>
    </source>
</evidence>
<evidence type="ECO:0000256" key="2">
    <source>
        <dbReference type="ARBA" id="ARBA00022692"/>
    </source>
</evidence>
<sequence length="649" mass="72755">MVSRTVPSWTLIGLIEAFVDLAIAYFLLCGSTLGFFAWKFYHLFGFYYLPCLCAGFFGYQNSSLCWHKLLIEWPARKIYCVQNLALKRFPFNNLVCLNDHELNSNPKSITDRKFGNGVVELEVEACSSSPSSLRLQTVLDKESGFDAKGKKVIIQKHKSGIRRRRRAAFGYGKSSPALFSGNFLSAVAGVSCSSHNSGGETRSEISENLGLASEIEDSFPDYKITPTGTDVGERTWHGFESSNGGEGATSIKKFTCTINEKLGVSGDAENRIRMLEQALEEEKAAHAALYLELEKERVAAATAADEAMAMILRLQEDKASIEMEARQYQRMIDEKFAYDEEEMNILKEILVRREKENHLLEKEVEAYREMNILGDEQQECDYSYTLNSEGKRPLVSLGLDEDPLLMVNQMVSAGSTGKKEVGKDSSWRSKNEAPSAGKRSYIAAINVAEEGDDDTLVCQAIATNNSPHNVGGIEKASVSREGLDRNVKLGDQLGSNQHDSMFDIEPVIYDVHVVDDKTDSLKEDNMKESKSPICSASDHKTLLCDSERSSFYAVNNERLEIDAEIERLRERLRIVQGEKEKLTFPSDQRERVDAQLKLIEELLNQLRQLQQLKEPFRQSSLPPLASSSKVRSNRSRRCRSASDEIDDSA</sequence>
<comment type="caution">
    <text evidence="9">The sequence shown here is derived from an EMBL/GenBank/DDBJ whole genome shotgun (WGS) entry which is preliminary data.</text>
</comment>
<evidence type="ECO:0000256" key="7">
    <source>
        <dbReference type="SAM" id="Phobius"/>
    </source>
</evidence>
<evidence type="ECO:0000256" key="4">
    <source>
        <dbReference type="ARBA" id="ARBA00023136"/>
    </source>
</evidence>
<evidence type="ECO:0000259" key="8">
    <source>
        <dbReference type="PROSITE" id="PS51775"/>
    </source>
</evidence>
<keyword evidence="10" id="KW-1185">Reference proteome</keyword>
<evidence type="ECO:0000256" key="3">
    <source>
        <dbReference type="ARBA" id="ARBA00022989"/>
    </source>
</evidence>
<dbReference type="InterPro" id="IPR007656">
    <property type="entry name" value="GTD-bd"/>
</dbReference>
<dbReference type="Proteomes" id="UP000188268">
    <property type="component" value="Unassembled WGS sequence"/>
</dbReference>
<dbReference type="GO" id="GO:0016020">
    <property type="term" value="C:membrane"/>
    <property type="evidence" value="ECO:0007669"/>
    <property type="project" value="UniProtKB-SubCell"/>
</dbReference>
<keyword evidence="5" id="KW-0175">Coiled coil</keyword>
<protein>
    <recommendedName>
        <fullName evidence="8">GTD-binding domain-containing protein</fullName>
    </recommendedName>
</protein>
<dbReference type="PANTHER" id="PTHR31422">
    <property type="entry name" value="BNAANNG28530D PROTEIN"/>
    <property type="match status" value="1"/>
</dbReference>
<dbReference type="Gramene" id="OMO89272">
    <property type="protein sequence ID" value="OMO89272"/>
    <property type="gene ID" value="CCACVL1_07945"/>
</dbReference>
<dbReference type="GO" id="GO:0080115">
    <property type="term" value="F:myosin XI tail binding"/>
    <property type="evidence" value="ECO:0007669"/>
    <property type="project" value="UniProtKB-ARBA"/>
</dbReference>
<organism evidence="9 10">
    <name type="scientific">Corchorus capsularis</name>
    <name type="common">Jute</name>
    <dbReference type="NCBI Taxonomy" id="210143"/>
    <lineage>
        <taxon>Eukaryota</taxon>
        <taxon>Viridiplantae</taxon>
        <taxon>Streptophyta</taxon>
        <taxon>Embryophyta</taxon>
        <taxon>Tracheophyta</taxon>
        <taxon>Spermatophyta</taxon>
        <taxon>Magnoliopsida</taxon>
        <taxon>eudicotyledons</taxon>
        <taxon>Gunneridae</taxon>
        <taxon>Pentapetalae</taxon>
        <taxon>rosids</taxon>
        <taxon>malvids</taxon>
        <taxon>Malvales</taxon>
        <taxon>Malvaceae</taxon>
        <taxon>Grewioideae</taxon>
        <taxon>Apeibeae</taxon>
        <taxon>Corchorus</taxon>
    </lineage>
</organism>
<comment type="subcellular location">
    <subcellularLocation>
        <location evidence="1">Membrane</location>
    </subcellularLocation>
</comment>
<reference evidence="9 10" key="1">
    <citation type="submission" date="2013-09" db="EMBL/GenBank/DDBJ databases">
        <title>Corchorus capsularis genome sequencing.</title>
        <authorList>
            <person name="Alam M."/>
            <person name="Haque M.S."/>
            <person name="Islam M.S."/>
            <person name="Emdad E.M."/>
            <person name="Islam M.M."/>
            <person name="Ahmed B."/>
            <person name="Halim A."/>
            <person name="Hossen Q.M.M."/>
            <person name="Hossain M.Z."/>
            <person name="Ahmed R."/>
            <person name="Khan M.M."/>
            <person name="Islam R."/>
            <person name="Rashid M.M."/>
            <person name="Khan S.A."/>
            <person name="Rahman M.S."/>
            <person name="Alam M."/>
        </authorList>
    </citation>
    <scope>NUCLEOTIDE SEQUENCE [LARGE SCALE GENOMIC DNA]</scope>
    <source>
        <strain evidence="10">cv. CVL-1</strain>
        <tissue evidence="9">Whole seedling</tissue>
    </source>
</reference>
<proteinExistence type="predicted"/>
<evidence type="ECO:0000256" key="1">
    <source>
        <dbReference type="ARBA" id="ARBA00004370"/>
    </source>
</evidence>
<dbReference type="OrthoDB" id="1933744at2759"/>
<gene>
    <name evidence="9" type="ORF">CCACVL1_07945</name>
</gene>
<keyword evidence="4 7" id="KW-0472">Membrane</keyword>
<feature type="domain" description="GTD-binding" evidence="8">
    <location>
        <begin position="270"/>
        <end position="368"/>
    </location>
</feature>
<dbReference type="PANTHER" id="PTHR31422:SF44">
    <property type="entry name" value="GTD-BINDING DOMAIN-CONTAINING PROTEIN"/>
    <property type="match status" value="1"/>
</dbReference>
<name>A0A1R3J363_COCAP</name>
<feature type="transmembrane region" description="Helical" evidence="7">
    <location>
        <begin position="6"/>
        <end position="28"/>
    </location>
</feature>
<feature type="transmembrane region" description="Helical" evidence="7">
    <location>
        <begin position="40"/>
        <end position="59"/>
    </location>
</feature>
<feature type="coiled-coil region" evidence="5">
    <location>
        <begin position="265"/>
        <end position="370"/>
    </location>
</feature>
<accession>A0A1R3J363</accession>
<keyword evidence="3 7" id="KW-1133">Transmembrane helix</keyword>
<feature type="region of interest" description="Disordered" evidence="6">
    <location>
        <begin position="614"/>
        <end position="649"/>
    </location>
</feature>
<dbReference type="Pfam" id="PF04576">
    <property type="entry name" value="Zein-binding"/>
    <property type="match status" value="1"/>
</dbReference>
<dbReference type="EMBL" id="AWWV01008775">
    <property type="protein sequence ID" value="OMO89272.1"/>
    <property type="molecule type" value="Genomic_DNA"/>
</dbReference>
<evidence type="ECO:0000313" key="9">
    <source>
        <dbReference type="EMBL" id="OMO89272.1"/>
    </source>
</evidence>
<evidence type="ECO:0000256" key="5">
    <source>
        <dbReference type="SAM" id="Coils"/>
    </source>
</evidence>